<keyword evidence="2" id="KW-0560">Oxidoreductase</keyword>
<organism evidence="2">
    <name type="scientific">hydrothermal vent metagenome</name>
    <dbReference type="NCBI Taxonomy" id="652676"/>
    <lineage>
        <taxon>unclassified sequences</taxon>
        <taxon>metagenomes</taxon>
        <taxon>ecological metagenomes</taxon>
    </lineage>
</organism>
<gene>
    <name evidence="2" type="ORF">MGWOODY_Clf2774</name>
</gene>
<dbReference type="Pfam" id="PF00903">
    <property type="entry name" value="Glyoxalase"/>
    <property type="match status" value="1"/>
</dbReference>
<reference evidence="2" key="1">
    <citation type="submission" date="2015-10" db="EMBL/GenBank/DDBJ databases">
        <authorList>
            <person name="Gilbert D.G."/>
        </authorList>
    </citation>
    <scope>NUCLEOTIDE SEQUENCE</scope>
</reference>
<sequence>MARIESLGHVGIYAEDLMKMRDFYSRVLGLTISDEDLEERGMTFFTADKEREHHEFVLMKGRVTRDDAKVIQQISFIVPSLDDLREFKARLEVEPDVKIERIVSHGIAFGMYFFDPEGNRIELYVRTPYKVPQPMGDPIDIMASTDDELEAIAKARIPA</sequence>
<feature type="domain" description="VOC" evidence="1">
    <location>
        <begin position="6"/>
        <end position="126"/>
    </location>
</feature>
<protein>
    <submittedName>
        <fullName evidence="2">Ring-cleavage dioxygenase</fullName>
    </submittedName>
</protein>
<keyword evidence="2" id="KW-0223">Dioxygenase</keyword>
<evidence type="ECO:0000259" key="1">
    <source>
        <dbReference type="PROSITE" id="PS51819"/>
    </source>
</evidence>
<dbReference type="InterPro" id="IPR029068">
    <property type="entry name" value="Glyas_Bleomycin-R_OHBP_Dase"/>
</dbReference>
<dbReference type="PROSITE" id="PS51819">
    <property type="entry name" value="VOC"/>
    <property type="match status" value="1"/>
</dbReference>
<dbReference type="InterPro" id="IPR004360">
    <property type="entry name" value="Glyas_Fos-R_dOase_dom"/>
</dbReference>
<dbReference type="AlphaFoldDB" id="A0A170QAK6"/>
<dbReference type="InterPro" id="IPR050383">
    <property type="entry name" value="GlyoxalaseI/FosfomycinResist"/>
</dbReference>
<name>A0A170QAK6_9ZZZZ</name>
<dbReference type="InterPro" id="IPR037523">
    <property type="entry name" value="VOC_core"/>
</dbReference>
<dbReference type="SUPFAM" id="SSF54593">
    <property type="entry name" value="Glyoxalase/Bleomycin resistance protein/Dihydroxybiphenyl dioxygenase"/>
    <property type="match status" value="1"/>
</dbReference>
<dbReference type="EMBL" id="FAXA01000344">
    <property type="protein sequence ID" value="CUV03007.1"/>
    <property type="molecule type" value="Genomic_DNA"/>
</dbReference>
<evidence type="ECO:0000313" key="2">
    <source>
        <dbReference type="EMBL" id="CUV03007.1"/>
    </source>
</evidence>
<dbReference type="PANTHER" id="PTHR21366">
    <property type="entry name" value="GLYOXALASE FAMILY PROTEIN"/>
    <property type="match status" value="1"/>
</dbReference>
<proteinExistence type="predicted"/>
<dbReference type="GO" id="GO:0051213">
    <property type="term" value="F:dioxygenase activity"/>
    <property type="evidence" value="ECO:0007669"/>
    <property type="project" value="UniProtKB-KW"/>
</dbReference>
<accession>A0A170QAK6</accession>
<dbReference type="Gene3D" id="3.10.180.10">
    <property type="entry name" value="2,3-Dihydroxybiphenyl 1,2-Dioxygenase, domain 1"/>
    <property type="match status" value="1"/>
</dbReference>